<organism evidence="2">
    <name type="scientific">Arundo donax</name>
    <name type="common">Giant reed</name>
    <name type="synonym">Donax arundinaceus</name>
    <dbReference type="NCBI Taxonomy" id="35708"/>
    <lineage>
        <taxon>Eukaryota</taxon>
        <taxon>Viridiplantae</taxon>
        <taxon>Streptophyta</taxon>
        <taxon>Embryophyta</taxon>
        <taxon>Tracheophyta</taxon>
        <taxon>Spermatophyta</taxon>
        <taxon>Magnoliopsida</taxon>
        <taxon>Liliopsida</taxon>
        <taxon>Poales</taxon>
        <taxon>Poaceae</taxon>
        <taxon>PACMAD clade</taxon>
        <taxon>Arundinoideae</taxon>
        <taxon>Arundineae</taxon>
        <taxon>Arundo</taxon>
    </lineage>
</organism>
<protein>
    <submittedName>
        <fullName evidence="2">Uncharacterized protein</fullName>
    </submittedName>
</protein>
<dbReference type="AlphaFoldDB" id="A0A0A8XTJ0"/>
<sequence length="202" mass="22997">MRDQLLPVLTDCLLPAIAETRRTPPEKTLNQHHGDNDQHVHRNHEQTAVNQATTIHQASTTAIEDEGGGLFHTASKEEERHPQMPSVQKFFNWRTPRGGGLLNNAFRKRHDAEYVIIVSMARLSPKDSPQPTHLQHCRKEPPPLDQCYRIDQATDIRDLSSQYQPTRTTTSPAGANTHGSLHLRTADHRPPWPTSERQNPRR</sequence>
<evidence type="ECO:0000313" key="2">
    <source>
        <dbReference type="EMBL" id="JAD15032.1"/>
    </source>
</evidence>
<evidence type="ECO:0000256" key="1">
    <source>
        <dbReference type="SAM" id="MobiDB-lite"/>
    </source>
</evidence>
<dbReference type="EMBL" id="GBRH01282863">
    <property type="protein sequence ID" value="JAD15032.1"/>
    <property type="molecule type" value="Transcribed_RNA"/>
</dbReference>
<accession>A0A0A8XTJ0</accession>
<proteinExistence type="predicted"/>
<feature type="region of interest" description="Disordered" evidence="1">
    <location>
        <begin position="124"/>
        <end position="145"/>
    </location>
</feature>
<reference evidence="2" key="2">
    <citation type="journal article" date="2015" name="Data Brief">
        <title>Shoot transcriptome of the giant reed, Arundo donax.</title>
        <authorList>
            <person name="Barrero R.A."/>
            <person name="Guerrero F.D."/>
            <person name="Moolhuijzen P."/>
            <person name="Goolsby J.A."/>
            <person name="Tidwell J."/>
            <person name="Bellgard S.E."/>
            <person name="Bellgard M.I."/>
        </authorList>
    </citation>
    <scope>NUCLEOTIDE SEQUENCE</scope>
    <source>
        <tissue evidence="2">Shoot tissue taken approximately 20 cm above the soil surface</tissue>
    </source>
</reference>
<name>A0A0A8XTJ0_ARUDO</name>
<feature type="compositionally biased region" description="Polar residues" evidence="1">
    <location>
        <begin position="159"/>
        <end position="179"/>
    </location>
</feature>
<feature type="region of interest" description="Disordered" evidence="1">
    <location>
        <begin position="20"/>
        <end position="39"/>
    </location>
</feature>
<feature type="region of interest" description="Disordered" evidence="1">
    <location>
        <begin position="159"/>
        <end position="202"/>
    </location>
</feature>
<reference evidence="2" key="1">
    <citation type="submission" date="2014-09" db="EMBL/GenBank/DDBJ databases">
        <authorList>
            <person name="Magalhaes I.L.F."/>
            <person name="Oliveira U."/>
            <person name="Santos F.R."/>
            <person name="Vidigal T.H.D.A."/>
            <person name="Brescovit A.D."/>
            <person name="Santos A.J."/>
        </authorList>
    </citation>
    <scope>NUCLEOTIDE SEQUENCE</scope>
    <source>
        <tissue evidence="2">Shoot tissue taken approximately 20 cm above the soil surface</tissue>
    </source>
</reference>